<dbReference type="AlphaFoldDB" id="A0A370U7F7"/>
<accession>A0A370U7F7</accession>
<comment type="caution">
    <text evidence="2">The sequence shown here is derived from an EMBL/GenBank/DDBJ whole genome shotgun (WGS) entry which is preliminary data.</text>
</comment>
<dbReference type="EMBL" id="QKRA01000006">
    <property type="protein sequence ID" value="RDL43711.1"/>
    <property type="molecule type" value="Genomic_DNA"/>
</dbReference>
<feature type="region of interest" description="Disordered" evidence="1">
    <location>
        <begin position="36"/>
        <end position="55"/>
    </location>
</feature>
<dbReference type="RefSeq" id="WP_115468629.1">
    <property type="nucleotide sequence ID" value="NZ_QKRA01000006.1"/>
</dbReference>
<organism evidence="2 3">
    <name type="scientific">Marinomonas piezotolerans</name>
    <dbReference type="NCBI Taxonomy" id="2213058"/>
    <lineage>
        <taxon>Bacteria</taxon>
        <taxon>Pseudomonadati</taxon>
        <taxon>Pseudomonadota</taxon>
        <taxon>Gammaproteobacteria</taxon>
        <taxon>Oceanospirillales</taxon>
        <taxon>Oceanospirillaceae</taxon>
        <taxon>Marinomonas</taxon>
    </lineage>
</organism>
<evidence type="ECO:0000256" key="1">
    <source>
        <dbReference type="SAM" id="MobiDB-lite"/>
    </source>
</evidence>
<feature type="region of interest" description="Disordered" evidence="1">
    <location>
        <begin position="138"/>
        <end position="161"/>
    </location>
</feature>
<dbReference type="OrthoDB" id="5816585at2"/>
<protein>
    <submittedName>
        <fullName evidence="2">Uncharacterized protein</fullName>
    </submittedName>
</protein>
<keyword evidence="3" id="KW-1185">Reference proteome</keyword>
<dbReference type="Proteomes" id="UP000254326">
    <property type="component" value="Unassembled WGS sequence"/>
</dbReference>
<reference evidence="2 3" key="1">
    <citation type="submission" date="2018-06" db="EMBL/GenBank/DDBJ databases">
        <title>Marinomonas sp. YLB-05 draft genome sequence.</title>
        <authorList>
            <person name="Yu L."/>
            <person name="Tang X."/>
        </authorList>
    </citation>
    <scope>NUCLEOTIDE SEQUENCE [LARGE SCALE GENOMIC DNA]</scope>
    <source>
        <strain evidence="2 3">YLB-05</strain>
    </source>
</reference>
<sequence>MKDEEQLELEHTGELPTEQAEYLKALEAEELAEDFDPEQAKAEEKAAEQQAEMDEQTAQMTAVMGLGTIEFALKRFIHPEFEFTPETKAYAIENLSPALIKYGALLPEWMGAYDAEIKAAMAVGKLVSEGMDTSRELKAKDAAEAKAKKDAQDNQRDQVAA</sequence>
<gene>
    <name evidence="2" type="ORF">DN730_13270</name>
</gene>
<evidence type="ECO:0000313" key="2">
    <source>
        <dbReference type="EMBL" id="RDL43711.1"/>
    </source>
</evidence>
<name>A0A370U7F7_9GAMM</name>
<feature type="compositionally biased region" description="Basic and acidic residues" evidence="1">
    <location>
        <begin position="38"/>
        <end position="47"/>
    </location>
</feature>
<proteinExistence type="predicted"/>
<evidence type="ECO:0000313" key="3">
    <source>
        <dbReference type="Proteomes" id="UP000254326"/>
    </source>
</evidence>